<dbReference type="PROSITE" id="PS51366">
    <property type="entry name" value="MI"/>
    <property type="match status" value="1"/>
</dbReference>
<keyword evidence="5" id="KW-0539">Nucleus</keyword>
<dbReference type="SMART" id="SM00543">
    <property type="entry name" value="MIF4G"/>
    <property type="match status" value="1"/>
</dbReference>
<gene>
    <name evidence="9" type="ordered locus">PAS_chr1-4_0343</name>
</gene>
<evidence type="ECO:0000256" key="2">
    <source>
        <dbReference type="ARBA" id="ARBA00006856"/>
    </source>
</evidence>
<dbReference type="InterPro" id="IPR050781">
    <property type="entry name" value="CWC22_splicing_factor"/>
</dbReference>
<feature type="compositionally biased region" description="Basic and acidic residues" evidence="7">
    <location>
        <begin position="322"/>
        <end position="336"/>
    </location>
</feature>
<dbReference type="OMA" id="ILTEDMR"/>
<reference evidence="9 10" key="1">
    <citation type="journal article" date="2009" name="Nat. Biotechnol.">
        <title>Genome sequence of the recombinant protein production host Pichia pastoris.</title>
        <authorList>
            <person name="De Schutter K."/>
            <person name="Lin Y.C."/>
            <person name="Tiels P."/>
            <person name="Van Hecke A."/>
            <person name="Glinka S."/>
            <person name="Weber-Lehmann J."/>
            <person name="Rouze P."/>
            <person name="Van de Peer Y."/>
            <person name="Callewaert N."/>
        </authorList>
    </citation>
    <scope>NUCLEOTIDE SEQUENCE [LARGE SCALE GENOMIC DNA]</scope>
    <source>
        <strain evidence="10">GS115 / ATCC 20864</strain>
    </source>
</reference>
<dbReference type="RefSeq" id="XP_002490467.1">
    <property type="nucleotide sequence ID" value="XM_002490422.1"/>
</dbReference>
<evidence type="ECO:0000259" key="8">
    <source>
        <dbReference type="PROSITE" id="PS51366"/>
    </source>
</evidence>
<feature type="domain" description="MI" evidence="8">
    <location>
        <begin position="352"/>
        <end position="470"/>
    </location>
</feature>
<dbReference type="Gene3D" id="1.25.40.180">
    <property type="match status" value="1"/>
</dbReference>
<dbReference type="OrthoDB" id="3938623at2759"/>
<dbReference type="HOGENOM" id="CLU_006308_3_3_1"/>
<dbReference type="GO" id="GO:0003723">
    <property type="term" value="F:RNA binding"/>
    <property type="evidence" value="ECO:0007669"/>
    <property type="project" value="InterPro"/>
</dbReference>
<keyword evidence="3" id="KW-0507">mRNA processing</keyword>
<dbReference type="PANTHER" id="PTHR18034">
    <property type="entry name" value="CELL CYCLE CONTROL PROTEIN CWF22-RELATED"/>
    <property type="match status" value="1"/>
</dbReference>
<comment type="subcellular location">
    <subcellularLocation>
        <location evidence="1">Nucleus</location>
    </subcellularLocation>
</comment>
<feature type="compositionally biased region" description="Acidic residues" evidence="7">
    <location>
        <begin position="296"/>
        <end position="321"/>
    </location>
</feature>
<evidence type="ECO:0000256" key="6">
    <source>
        <dbReference type="ARBA" id="ARBA00040804"/>
    </source>
</evidence>
<accession>C4QY63</accession>
<keyword evidence="4" id="KW-0508">mRNA splicing</keyword>
<dbReference type="Pfam" id="PF02847">
    <property type="entry name" value="MA3"/>
    <property type="match status" value="1"/>
</dbReference>
<dbReference type="InParanoid" id="C4QY63"/>
<dbReference type="PANTHER" id="PTHR18034:SF3">
    <property type="entry name" value="PRE-MRNA-SPLICING FACTOR CWC22 HOMOLOG"/>
    <property type="match status" value="1"/>
</dbReference>
<sequence>MTSKERHNQVSEILNSGKYITPARKRELLKNLSADSTSEEYQLVQWDKLVRSINGAINRVSIHNIKGIIIELFQLNLLRGRGVLVKSVLKSQTAAPAFTNVYSSLIAVLNSKIPEIGKLLIERLIVQFQNSFLNNEKAKCFAAVTFIAHLVVQNVAHEIIALQLMFLLLENPTDDSLDIACTLMTEVGAYLEENAVSATYSIFERIRNVLQEGLVSKKTQYKIEILLKLRRNKFEGHSGILKELDLVEDEDQITHTIGLDDKCDEELNLNVFHYERNYDELDEKYNLIKLQILGDDDEDEVDSSSDSDEEEEEEEGEEQEEVEQKQEQDEERKDQNTIKNQLTDLTAANLVEFQKNVYLTMMSSMSADEAVHKLLKLPAVSDKSPELQLINIIVKGCAQEKTYSKFYGLVGEKLCSYSNIWHKSFKEAFKNSYHTLSELELKHIRNVGKFWGHLFASDRLGWEIWEIVTLTESETTPFSRVFLKFLFQELVGELGVKKVQERLHEDYIQPYIRGIFPTSDQEHLRFSINFFTSIGLGVLTEEMRIILQTTPQEIELGHRSPSPSNSKRLKI</sequence>
<dbReference type="eggNOG" id="KOG2140">
    <property type="taxonomic scope" value="Eukaryota"/>
</dbReference>
<organism evidence="9 10">
    <name type="scientific">Komagataella phaffii (strain GS115 / ATCC 20864)</name>
    <name type="common">Yeast</name>
    <name type="synonym">Pichia pastoris</name>
    <dbReference type="NCBI Taxonomy" id="644223"/>
    <lineage>
        <taxon>Eukaryota</taxon>
        <taxon>Fungi</taxon>
        <taxon>Dikarya</taxon>
        <taxon>Ascomycota</taxon>
        <taxon>Saccharomycotina</taxon>
        <taxon>Pichiomycetes</taxon>
        <taxon>Pichiales</taxon>
        <taxon>Pichiaceae</taxon>
        <taxon>Komagataella</taxon>
    </lineage>
</organism>
<protein>
    <recommendedName>
        <fullName evidence="6">Pre-mRNA-splicing factor CWC22</fullName>
    </recommendedName>
</protein>
<dbReference type="AlphaFoldDB" id="C4QY63"/>
<evidence type="ECO:0000256" key="5">
    <source>
        <dbReference type="ARBA" id="ARBA00023242"/>
    </source>
</evidence>
<evidence type="ECO:0000256" key="7">
    <source>
        <dbReference type="SAM" id="MobiDB-lite"/>
    </source>
</evidence>
<dbReference type="SUPFAM" id="SSF48371">
    <property type="entry name" value="ARM repeat"/>
    <property type="match status" value="1"/>
</dbReference>
<evidence type="ECO:0000256" key="4">
    <source>
        <dbReference type="ARBA" id="ARBA00023187"/>
    </source>
</evidence>
<keyword evidence="10" id="KW-1185">Reference proteome</keyword>
<dbReference type="KEGG" id="ppa:PAS_chr1-4_0343"/>
<dbReference type="STRING" id="644223.C4QY63"/>
<dbReference type="FunCoup" id="C4QY63">
    <property type="interactions" value="931"/>
</dbReference>
<evidence type="ECO:0000313" key="10">
    <source>
        <dbReference type="Proteomes" id="UP000000314"/>
    </source>
</evidence>
<dbReference type="GO" id="GO:0000398">
    <property type="term" value="P:mRNA splicing, via spliceosome"/>
    <property type="evidence" value="ECO:0007669"/>
    <property type="project" value="TreeGrafter"/>
</dbReference>
<feature type="region of interest" description="Disordered" evidence="7">
    <location>
        <begin position="296"/>
        <end position="339"/>
    </location>
</feature>
<name>C4QY63_KOMPG</name>
<dbReference type="SMART" id="SM00544">
    <property type="entry name" value="MA3"/>
    <property type="match status" value="1"/>
</dbReference>
<dbReference type="EMBL" id="FN392319">
    <property type="protein sequence ID" value="CAY68186.1"/>
    <property type="molecule type" value="Genomic_DNA"/>
</dbReference>
<evidence type="ECO:0000313" key="9">
    <source>
        <dbReference type="EMBL" id="CAY68186.1"/>
    </source>
</evidence>
<proteinExistence type="inferred from homology"/>
<dbReference type="Proteomes" id="UP000000314">
    <property type="component" value="Chromosome 1"/>
</dbReference>
<evidence type="ECO:0000256" key="1">
    <source>
        <dbReference type="ARBA" id="ARBA00004123"/>
    </source>
</evidence>
<comment type="similarity">
    <text evidence="2">Belongs to the CWC22 family.</text>
</comment>
<dbReference type="InterPro" id="IPR016024">
    <property type="entry name" value="ARM-type_fold"/>
</dbReference>
<dbReference type="GeneID" id="8197792"/>
<dbReference type="GO" id="GO:0071013">
    <property type="term" value="C:catalytic step 2 spliceosome"/>
    <property type="evidence" value="ECO:0007669"/>
    <property type="project" value="TreeGrafter"/>
</dbReference>
<dbReference type="InterPro" id="IPR003891">
    <property type="entry name" value="Initiation_fac_eIF4g_MI"/>
</dbReference>
<dbReference type="SMR" id="C4QY63"/>
<evidence type="ECO:0000256" key="3">
    <source>
        <dbReference type="ARBA" id="ARBA00022664"/>
    </source>
</evidence>
<dbReference type="InterPro" id="IPR003890">
    <property type="entry name" value="MIF4G-like_typ-3"/>
</dbReference>